<dbReference type="GO" id="GO:0003824">
    <property type="term" value="F:catalytic activity"/>
    <property type="evidence" value="ECO:0007669"/>
    <property type="project" value="InterPro"/>
</dbReference>
<dbReference type="EMBL" id="LN885086">
    <property type="protein sequence ID" value="CUQ65088.1"/>
    <property type="molecule type" value="Genomic_DNA"/>
</dbReference>
<name>A0A0S4KP73_9BACT</name>
<dbReference type="Gene3D" id="3.30.428.10">
    <property type="entry name" value="HIT-like"/>
    <property type="match status" value="1"/>
</dbReference>
<dbReference type="InterPro" id="IPR001310">
    <property type="entry name" value="Histidine_triad_HIT"/>
</dbReference>
<sequence length="121" mass="13304">MREVEATMSDCLFCKIVAKQIPAKVVHEDDQTLAFDDIHPQAPVHTLVIPKRHIAAVQDCEEQDQALLGRLLLTCAKVAQLKGVAESGYRIVTNTGKNGGQTVFHLHLHVTGGRRMSWPPG</sequence>
<keyword evidence="6" id="KW-1185">Reference proteome</keyword>
<dbReference type="Pfam" id="PF01230">
    <property type="entry name" value="HIT"/>
    <property type="match status" value="1"/>
</dbReference>
<dbReference type="PROSITE" id="PS00892">
    <property type="entry name" value="HIT_1"/>
    <property type="match status" value="1"/>
</dbReference>
<evidence type="ECO:0000256" key="1">
    <source>
        <dbReference type="PIRSR" id="PIRSR601310-1"/>
    </source>
</evidence>
<feature type="domain" description="HIT" evidence="4">
    <location>
        <begin position="12"/>
        <end position="121"/>
    </location>
</feature>
<protein>
    <submittedName>
        <fullName evidence="5">Uncharacterized HIT-like protein aq_141</fullName>
    </submittedName>
</protein>
<dbReference type="CDD" id="cd01276">
    <property type="entry name" value="PKCI_related"/>
    <property type="match status" value="1"/>
</dbReference>
<dbReference type="Proteomes" id="UP000066284">
    <property type="component" value="Chromosome 1"/>
</dbReference>
<reference evidence="6" key="1">
    <citation type="submission" date="2015-09" db="EMBL/GenBank/DDBJ databases">
        <authorList>
            <person name="Daims H."/>
        </authorList>
    </citation>
    <scope>NUCLEOTIDE SEQUENCE [LARGE SCALE GENOMIC DNA]</scope>
</reference>
<gene>
    <name evidence="5" type="ORF">NITINOP_0112</name>
</gene>
<evidence type="ECO:0000256" key="2">
    <source>
        <dbReference type="PIRSR" id="PIRSR601310-3"/>
    </source>
</evidence>
<organism evidence="5 6">
    <name type="scientific">Candidatus Nitrospira inopinata</name>
    <dbReference type="NCBI Taxonomy" id="1715989"/>
    <lineage>
        <taxon>Bacteria</taxon>
        <taxon>Pseudomonadati</taxon>
        <taxon>Nitrospirota</taxon>
        <taxon>Nitrospiria</taxon>
        <taxon>Nitrospirales</taxon>
        <taxon>Nitrospiraceae</taxon>
        <taxon>Nitrospira</taxon>
    </lineage>
</organism>
<dbReference type="AlphaFoldDB" id="A0A0S4KP73"/>
<evidence type="ECO:0000256" key="3">
    <source>
        <dbReference type="PROSITE-ProRule" id="PRU00464"/>
    </source>
</evidence>
<dbReference type="SUPFAM" id="SSF54197">
    <property type="entry name" value="HIT-like"/>
    <property type="match status" value="1"/>
</dbReference>
<evidence type="ECO:0000259" key="4">
    <source>
        <dbReference type="PROSITE" id="PS51084"/>
    </source>
</evidence>
<dbReference type="InterPro" id="IPR011146">
    <property type="entry name" value="HIT-like"/>
</dbReference>
<evidence type="ECO:0000313" key="5">
    <source>
        <dbReference type="EMBL" id="CUQ65088.1"/>
    </source>
</evidence>
<dbReference type="KEGG" id="nio:NITINOP_0112"/>
<dbReference type="STRING" id="1715989.NITINOP_0112"/>
<evidence type="ECO:0000313" key="6">
    <source>
        <dbReference type="Proteomes" id="UP000066284"/>
    </source>
</evidence>
<dbReference type="PANTHER" id="PTHR23089">
    <property type="entry name" value="HISTIDINE TRIAD HIT PROTEIN"/>
    <property type="match status" value="1"/>
</dbReference>
<dbReference type="PRINTS" id="PR00332">
    <property type="entry name" value="HISTRIAD"/>
</dbReference>
<accession>A0A0S4KP73</accession>
<dbReference type="PROSITE" id="PS51084">
    <property type="entry name" value="HIT_2"/>
    <property type="match status" value="1"/>
</dbReference>
<proteinExistence type="predicted"/>
<feature type="active site" description="Tele-AMP-histidine intermediate" evidence="1">
    <location>
        <position position="107"/>
    </location>
</feature>
<dbReference type="InterPro" id="IPR036265">
    <property type="entry name" value="HIT-like_sf"/>
</dbReference>
<dbReference type="InterPro" id="IPR019808">
    <property type="entry name" value="Histidine_triad_CS"/>
</dbReference>
<feature type="short sequence motif" description="Histidine triad motif" evidence="2 3">
    <location>
        <begin position="105"/>
        <end position="109"/>
    </location>
</feature>